<sequence length="193" mass="22298">MSKVILYIYLASLTVDSYYCWLTDINTKMLSQNMDRFGHKLEDEFHNDVIATKNQFGLIFPGTKWCGPSNIAQHDDDLGTEVEADACCREHDKCADMIGGGATNYDLTNPAFYTRWDCGCDDLFYSCLKASDTSTAKYIGVIYFNILNTQCFRKYYPVTGCIKRGGWFKSKCLEYSYNKTVNRKYQWFDVKDF</sequence>
<gene>
    <name evidence="1" type="ORF">PYW08_008067</name>
</gene>
<proteinExistence type="predicted"/>
<keyword evidence="2" id="KW-1185">Reference proteome</keyword>
<dbReference type="EMBL" id="CM056797">
    <property type="protein sequence ID" value="KAJ8712763.1"/>
    <property type="molecule type" value="Genomic_DNA"/>
</dbReference>
<accession>A0ACC2QBB2</accession>
<dbReference type="Proteomes" id="UP001231649">
    <property type="component" value="Chromosome 21"/>
</dbReference>
<evidence type="ECO:0000313" key="2">
    <source>
        <dbReference type="Proteomes" id="UP001231649"/>
    </source>
</evidence>
<comment type="caution">
    <text evidence="1">The sequence shown here is derived from an EMBL/GenBank/DDBJ whole genome shotgun (WGS) entry which is preliminary data.</text>
</comment>
<reference evidence="1" key="1">
    <citation type="submission" date="2023-03" db="EMBL/GenBank/DDBJ databases">
        <title>Chromosome-level genomes of two armyworms, Mythimna separata and Mythimna loreyi, provide insights into the biosynthesis and reception of sex pheromones.</title>
        <authorList>
            <person name="Zhao H."/>
        </authorList>
    </citation>
    <scope>NUCLEOTIDE SEQUENCE</scope>
    <source>
        <strain evidence="1">BeijingLab</strain>
    </source>
</reference>
<evidence type="ECO:0000313" key="1">
    <source>
        <dbReference type="EMBL" id="KAJ8712763.1"/>
    </source>
</evidence>
<name>A0ACC2QBB2_9NEOP</name>
<protein>
    <submittedName>
        <fullName evidence="1">Uncharacterized protein</fullName>
    </submittedName>
</protein>
<organism evidence="1 2">
    <name type="scientific">Mythimna loreyi</name>
    <dbReference type="NCBI Taxonomy" id="667449"/>
    <lineage>
        <taxon>Eukaryota</taxon>
        <taxon>Metazoa</taxon>
        <taxon>Ecdysozoa</taxon>
        <taxon>Arthropoda</taxon>
        <taxon>Hexapoda</taxon>
        <taxon>Insecta</taxon>
        <taxon>Pterygota</taxon>
        <taxon>Neoptera</taxon>
        <taxon>Endopterygota</taxon>
        <taxon>Lepidoptera</taxon>
        <taxon>Glossata</taxon>
        <taxon>Ditrysia</taxon>
        <taxon>Noctuoidea</taxon>
        <taxon>Noctuidae</taxon>
        <taxon>Noctuinae</taxon>
        <taxon>Hadenini</taxon>
        <taxon>Mythimna</taxon>
    </lineage>
</organism>